<dbReference type="InterPro" id="IPR029063">
    <property type="entry name" value="SAM-dependent_MTases_sf"/>
</dbReference>
<accession>A0A1M5C8K7</accession>
<proteinExistence type="predicted"/>
<dbReference type="PANTHER" id="PTHR43464">
    <property type="entry name" value="METHYLTRANSFERASE"/>
    <property type="match status" value="1"/>
</dbReference>
<organism evidence="1 2">
    <name type="scientific">Microbulbifer donghaiensis</name>
    <dbReference type="NCBI Taxonomy" id="494016"/>
    <lineage>
        <taxon>Bacteria</taxon>
        <taxon>Pseudomonadati</taxon>
        <taxon>Pseudomonadota</taxon>
        <taxon>Gammaproteobacteria</taxon>
        <taxon>Cellvibrionales</taxon>
        <taxon>Microbulbiferaceae</taxon>
        <taxon>Microbulbifer</taxon>
    </lineage>
</organism>
<dbReference type="Pfam" id="PF13489">
    <property type="entry name" value="Methyltransf_23"/>
    <property type="match status" value="1"/>
</dbReference>
<evidence type="ECO:0000313" key="1">
    <source>
        <dbReference type="EMBL" id="SHF51065.1"/>
    </source>
</evidence>
<dbReference type="OrthoDB" id="9791837at2"/>
<dbReference type="SUPFAM" id="SSF53335">
    <property type="entry name" value="S-adenosyl-L-methionine-dependent methyltransferases"/>
    <property type="match status" value="1"/>
</dbReference>
<gene>
    <name evidence="1" type="ORF">SAMN04487965_2101</name>
</gene>
<keyword evidence="1" id="KW-0808">Transferase</keyword>
<dbReference type="EMBL" id="FQVA01000002">
    <property type="protein sequence ID" value="SHF51065.1"/>
    <property type="molecule type" value="Genomic_DNA"/>
</dbReference>
<keyword evidence="1" id="KW-0489">Methyltransferase</keyword>
<dbReference type="AlphaFoldDB" id="A0A1M5C8K7"/>
<dbReference type="GO" id="GO:0008168">
    <property type="term" value="F:methyltransferase activity"/>
    <property type="evidence" value="ECO:0007669"/>
    <property type="project" value="UniProtKB-KW"/>
</dbReference>
<dbReference type="RefSeq" id="WP_073274872.1">
    <property type="nucleotide sequence ID" value="NZ_FQVA01000002.1"/>
</dbReference>
<name>A0A1M5C8K7_9GAMM</name>
<evidence type="ECO:0000313" key="2">
    <source>
        <dbReference type="Proteomes" id="UP000184170"/>
    </source>
</evidence>
<keyword evidence="2" id="KW-1185">Reference proteome</keyword>
<sequence>MSDSEFSDKKILQSWHSNAAPWIRAIDGATIASRKMVTDGAIVAAVLDHQPGSVLDVGCGEGWLSRALAASGAEVLGIDGVPELIEAARRRAGPGERYRQLSYDALAAGELRQQFDLLACNFSLIGQVSVAKLFAAAPALLRPGGHLVVQTLHPLTACGDREYRDGWRPGSWDGFSEDFSDPAPWYFRTLESWLELYRANGLEVVRLREPLHPQTGRPASLILSGRAT</sequence>
<dbReference type="Gene3D" id="3.40.50.150">
    <property type="entry name" value="Vaccinia Virus protein VP39"/>
    <property type="match status" value="1"/>
</dbReference>
<protein>
    <submittedName>
        <fullName evidence="1">Methyltransferase domain-containing protein</fullName>
    </submittedName>
</protein>
<dbReference type="GO" id="GO:0032259">
    <property type="term" value="P:methylation"/>
    <property type="evidence" value="ECO:0007669"/>
    <property type="project" value="UniProtKB-KW"/>
</dbReference>
<dbReference type="STRING" id="494016.SAMN04487965_2101"/>
<reference evidence="2" key="1">
    <citation type="submission" date="2016-11" db="EMBL/GenBank/DDBJ databases">
        <authorList>
            <person name="Varghese N."/>
            <person name="Submissions S."/>
        </authorList>
    </citation>
    <scope>NUCLEOTIDE SEQUENCE [LARGE SCALE GENOMIC DNA]</scope>
    <source>
        <strain evidence="2">CGMCC 1.7063</strain>
    </source>
</reference>
<dbReference type="Proteomes" id="UP000184170">
    <property type="component" value="Unassembled WGS sequence"/>
</dbReference>
<dbReference type="PANTHER" id="PTHR43464:SF92">
    <property type="entry name" value="SLR1071 PROTEIN"/>
    <property type="match status" value="1"/>
</dbReference>
<dbReference type="CDD" id="cd02440">
    <property type="entry name" value="AdoMet_MTases"/>
    <property type="match status" value="1"/>
</dbReference>